<evidence type="ECO:0000259" key="1">
    <source>
        <dbReference type="PROSITE" id="PS50902"/>
    </source>
</evidence>
<dbReference type="GO" id="GO:0010181">
    <property type="term" value="F:FMN binding"/>
    <property type="evidence" value="ECO:0007669"/>
    <property type="project" value="InterPro"/>
</dbReference>
<proteinExistence type="predicted"/>
<name>X1RRZ7_9ZZZZ</name>
<reference evidence="2" key="1">
    <citation type="journal article" date="2014" name="Front. Microbiol.">
        <title>High frequency of phylogenetically diverse reductive dehalogenase-homologous genes in deep subseafloor sedimentary metagenomes.</title>
        <authorList>
            <person name="Kawai M."/>
            <person name="Futagami T."/>
            <person name="Toyoda A."/>
            <person name="Takaki Y."/>
            <person name="Nishi S."/>
            <person name="Hori S."/>
            <person name="Arai W."/>
            <person name="Tsubouchi T."/>
            <person name="Morono Y."/>
            <person name="Uchiyama I."/>
            <person name="Ito T."/>
            <person name="Fujiyama A."/>
            <person name="Inagaki F."/>
            <person name="Takami H."/>
        </authorList>
    </citation>
    <scope>NUCLEOTIDE SEQUENCE</scope>
    <source>
        <strain evidence="2">Expedition CK06-06</strain>
    </source>
</reference>
<accession>X1RRZ7</accession>
<dbReference type="InterPro" id="IPR008254">
    <property type="entry name" value="Flavodoxin/NO_synth"/>
</dbReference>
<dbReference type="EMBL" id="BARW01003664">
    <property type="protein sequence ID" value="GAI69751.1"/>
    <property type="molecule type" value="Genomic_DNA"/>
</dbReference>
<organism evidence="2">
    <name type="scientific">marine sediment metagenome</name>
    <dbReference type="NCBI Taxonomy" id="412755"/>
    <lineage>
        <taxon>unclassified sequences</taxon>
        <taxon>metagenomes</taxon>
        <taxon>ecological metagenomes</taxon>
    </lineage>
</organism>
<dbReference type="SUPFAM" id="SSF52218">
    <property type="entry name" value="Flavoproteins"/>
    <property type="match status" value="1"/>
</dbReference>
<feature type="non-terminal residue" evidence="2">
    <location>
        <position position="107"/>
    </location>
</feature>
<sequence>MKKIWIIHNSLHGNSEKISKQLAEGLKDSYDVSLDSIKSISPEDIAKDEPYGLIVAVRIVAFSSDPEIREFITNLDKVITKPISKVAYFSTHALGWKKFFIKGMKKT</sequence>
<dbReference type="PROSITE" id="PS50902">
    <property type="entry name" value="FLAVODOXIN_LIKE"/>
    <property type="match status" value="1"/>
</dbReference>
<dbReference type="AlphaFoldDB" id="X1RRZ7"/>
<evidence type="ECO:0000313" key="2">
    <source>
        <dbReference type="EMBL" id="GAI69751.1"/>
    </source>
</evidence>
<comment type="caution">
    <text evidence="2">The sequence shown here is derived from an EMBL/GenBank/DDBJ whole genome shotgun (WGS) entry which is preliminary data.</text>
</comment>
<gene>
    <name evidence="2" type="ORF">S12H4_09152</name>
</gene>
<dbReference type="InterPro" id="IPR029039">
    <property type="entry name" value="Flavoprotein-like_sf"/>
</dbReference>
<feature type="domain" description="Flavodoxin-like" evidence="1">
    <location>
        <begin position="4"/>
        <end position="107"/>
    </location>
</feature>
<protein>
    <recommendedName>
        <fullName evidence="1">Flavodoxin-like domain-containing protein</fullName>
    </recommendedName>
</protein>
<dbReference type="Gene3D" id="3.40.50.360">
    <property type="match status" value="1"/>
</dbReference>